<proteinExistence type="predicted"/>
<keyword evidence="2" id="KW-1185">Reference proteome</keyword>
<dbReference type="Proteomes" id="UP001176941">
    <property type="component" value="Chromosome 2"/>
</dbReference>
<evidence type="ECO:0000313" key="2">
    <source>
        <dbReference type="Proteomes" id="UP001176941"/>
    </source>
</evidence>
<organism evidence="1 2">
    <name type="scientific">Rangifer tarandus platyrhynchus</name>
    <name type="common">Svalbard reindeer</name>
    <dbReference type="NCBI Taxonomy" id="3082113"/>
    <lineage>
        <taxon>Eukaryota</taxon>
        <taxon>Metazoa</taxon>
        <taxon>Chordata</taxon>
        <taxon>Craniata</taxon>
        <taxon>Vertebrata</taxon>
        <taxon>Euteleostomi</taxon>
        <taxon>Mammalia</taxon>
        <taxon>Eutheria</taxon>
        <taxon>Laurasiatheria</taxon>
        <taxon>Artiodactyla</taxon>
        <taxon>Ruminantia</taxon>
        <taxon>Pecora</taxon>
        <taxon>Cervidae</taxon>
        <taxon>Odocoileinae</taxon>
        <taxon>Rangifer</taxon>
    </lineage>
</organism>
<gene>
    <name evidence="1" type="ORF">MRATA1EN1_LOCUS9203</name>
</gene>
<protein>
    <submittedName>
        <fullName evidence="1">Uncharacterized protein</fullName>
    </submittedName>
</protein>
<dbReference type="EMBL" id="OX459938">
    <property type="protein sequence ID" value="CAI9160241.1"/>
    <property type="molecule type" value="Genomic_DNA"/>
</dbReference>
<name>A0ABN8YGH1_RANTA</name>
<accession>A0ABN8YGH1</accession>
<sequence>ISEDGNGTKATAKKFKIFTNKKRENEEILTRQNSMGFLRSMCKLVKLERRDNEKK</sequence>
<feature type="non-terminal residue" evidence="1">
    <location>
        <position position="1"/>
    </location>
</feature>
<evidence type="ECO:0000313" key="1">
    <source>
        <dbReference type="EMBL" id="CAI9160241.1"/>
    </source>
</evidence>
<reference evidence="1" key="1">
    <citation type="submission" date="2023-04" db="EMBL/GenBank/DDBJ databases">
        <authorList>
            <consortium name="ELIXIR-Norway"/>
        </authorList>
    </citation>
    <scope>NUCLEOTIDE SEQUENCE [LARGE SCALE GENOMIC DNA]</scope>
</reference>